<feature type="region of interest" description="Disordered" evidence="8">
    <location>
        <begin position="204"/>
        <end position="236"/>
    </location>
</feature>
<dbReference type="SMART" id="SM00360">
    <property type="entry name" value="RRM"/>
    <property type="match status" value="2"/>
</dbReference>
<dbReference type="SUPFAM" id="SSF54928">
    <property type="entry name" value="RNA-binding domain, RBD"/>
    <property type="match status" value="1"/>
</dbReference>
<keyword evidence="5" id="KW-0508">mRNA splicing</keyword>
<evidence type="ECO:0000313" key="11">
    <source>
        <dbReference type="Proteomes" id="UP000481153"/>
    </source>
</evidence>
<dbReference type="InterPro" id="IPR000504">
    <property type="entry name" value="RRM_dom"/>
</dbReference>
<evidence type="ECO:0000256" key="2">
    <source>
        <dbReference type="ARBA" id="ARBA00022664"/>
    </source>
</evidence>
<accession>A0A6G0XBJ5</accession>
<keyword evidence="11" id="KW-1185">Reference proteome</keyword>
<evidence type="ECO:0000313" key="10">
    <source>
        <dbReference type="EMBL" id="KAF0737384.1"/>
    </source>
</evidence>
<dbReference type="GO" id="GO:0003723">
    <property type="term" value="F:RNA binding"/>
    <property type="evidence" value="ECO:0007669"/>
    <property type="project" value="UniProtKB-UniRule"/>
</dbReference>
<protein>
    <recommendedName>
        <fullName evidence="9">RRM domain-containing protein</fullName>
    </recommendedName>
</protein>
<evidence type="ECO:0000256" key="5">
    <source>
        <dbReference type="ARBA" id="ARBA00023187"/>
    </source>
</evidence>
<dbReference type="EMBL" id="VJMJ01000084">
    <property type="protein sequence ID" value="KAF0737384.1"/>
    <property type="molecule type" value="Genomic_DNA"/>
</dbReference>
<evidence type="ECO:0000256" key="7">
    <source>
        <dbReference type="SAM" id="Coils"/>
    </source>
</evidence>
<dbReference type="Gene3D" id="3.30.70.330">
    <property type="match status" value="2"/>
</dbReference>
<dbReference type="PANTHER" id="PTHR15608:SF0">
    <property type="entry name" value="HIV TAT-SPECIFIC FACTOR 1"/>
    <property type="match status" value="1"/>
</dbReference>
<keyword evidence="3" id="KW-0677">Repeat</keyword>
<dbReference type="InterPro" id="IPR025640">
    <property type="entry name" value="GYF_2"/>
</dbReference>
<dbReference type="Pfam" id="PF00076">
    <property type="entry name" value="RRM_1"/>
    <property type="match status" value="2"/>
</dbReference>
<feature type="compositionally biased region" description="Basic and acidic residues" evidence="8">
    <location>
        <begin position="209"/>
        <end position="226"/>
    </location>
</feature>
<feature type="coiled-coil region" evidence="7">
    <location>
        <begin position="125"/>
        <end position="152"/>
    </location>
</feature>
<dbReference type="GO" id="GO:0005684">
    <property type="term" value="C:U2-type spliceosomal complex"/>
    <property type="evidence" value="ECO:0007669"/>
    <property type="project" value="TreeGrafter"/>
</dbReference>
<name>A0A6G0XBJ5_9STRA</name>
<comment type="similarity">
    <text evidence="1">Belongs to the HTATSF1 family.</text>
</comment>
<feature type="compositionally biased region" description="Basic residues" evidence="8">
    <location>
        <begin position="257"/>
        <end position="269"/>
    </location>
</feature>
<feature type="region of interest" description="Disordered" evidence="8">
    <location>
        <begin position="250"/>
        <end position="269"/>
    </location>
</feature>
<feature type="compositionally biased region" description="Acidic residues" evidence="8">
    <location>
        <begin position="516"/>
        <end position="527"/>
    </location>
</feature>
<dbReference type="InterPro" id="IPR035979">
    <property type="entry name" value="RBD_domain_sf"/>
</dbReference>
<evidence type="ECO:0000256" key="3">
    <source>
        <dbReference type="ARBA" id="ARBA00022737"/>
    </source>
</evidence>
<evidence type="ECO:0000256" key="6">
    <source>
        <dbReference type="PROSITE-ProRule" id="PRU00176"/>
    </source>
</evidence>
<feature type="region of interest" description="Disordered" evidence="8">
    <location>
        <begin position="497"/>
        <end position="574"/>
    </location>
</feature>
<dbReference type="InterPro" id="IPR012677">
    <property type="entry name" value="Nucleotide-bd_a/b_plait_sf"/>
</dbReference>
<dbReference type="CDD" id="cd12285">
    <property type="entry name" value="RRM3_RBM39_like"/>
    <property type="match status" value="1"/>
</dbReference>
<organism evidence="10 11">
    <name type="scientific">Aphanomyces euteiches</name>
    <dbReference type="NCBI Taxonomy" id="100861"/>
    <lineage>
        <taxon>Eukaryota</taxon>
        <taxon>Sar</taxon>
        <taxon>Stramenopiles</taxon>
        <taxon>Oomycota</taxon>
        <taxon>Saprolegniomycetes</taxon>
        <taxon>Saprolegniales</taxon>
        <taxon>Verrucalvaceae</taxon>
        <taxon>Aphanomyces</taxon>
    </lineage>
</organism>
<dbReference type="FunFam" id="3.30.70.330:FF:000329">
    <property type="entry name" value="splicing factor U2AF-associated protein 2"/>
    <property type="match status" value="1"/>
</dbReference>
<keyword evidence="7" id="KW-0175">Coiled coil</keyword>
<dbReference type="Proteomes" id="UP000481153">
    <property type="component" value="Unassembled WGS sequence"/>
</dbReference>
<dbReference type="PANTHER" id="PTHR15608">
    <property type="entry name" value="SPLICING FACTOR U2AF-ASSOCIATED PROTEIN 2"/>
    <property type="match status" value="1"/>
</dbReference>
<dbReference type="PROSITE" id="PS50102">
    <property type="entry name" value="RRM"/>
    <property type="match status" value="1"/>
</dbReference>
<dbReference type="InterPro" id="IPR034393">
    <property type="entry name" value="TatSF1-like"/>
</dbReference>
<dbReference type="FunFam" id="3.30.70.330:FF:000105">
    <property type="entry name" value="HIV Tat-specific factor 1 homolog"/>
    <property type="match status" value="1"/>
</dbReference>
<dbReference type="GO" id="GO:0000398">
    <property type="term" value="P:mRNA splicing, via spliceosome"/>
    <property type="evidence" value="ECO:0007669"/>
    <property type="project" value="InterPro"/>
</dbReference>
<dbReference type="CDD" id="cd12281">
    <property type="entry name" value="RRM1_TatSF1_like"/>
    <property type="match status" value="1"/>
</dbReference>
<evidence type="ECO:0000256" key="4">
    <source>
        <dbReference type="ARBA" id="ARBA00022884"/>
    </source>
</evidence>
<dbReference type="GO" id="GO:0005686">
    <property type="term" value="C:U2 snRNP"/>
    <property type="evidence" value="ECO:0007669"/>
    <property type="project" value="TreeGrafter"/>
</dbReference>
<dbReference type="InterPro" id="IPR034392">
    <property type="entry name" value="TatSF1-like_RRM1"/>
</dbReference>
<keyword evidence="2" id="KW-0507">mRNA processing</keyword>
<gene>
    <name evidence="10" type="ORF">Ae201684_006549</name>
</gene>
<evidence type="ECO:0000259" key="9">
    <source>
        <dbReference type="PROSITE" id="PS50102"/>
    </source>
</evidence>
<proteinExistence type="inferred from homology"/>
<evidence type="ECO:0000256" key="1">
    <source>
        <dbReference type="ARBA" id="ARBA00007747"/>
    </source>
</evidence>
<comment type="caution">
    <text evidence="10">The sequence shown here is derived from an EMBL/GenBank/DDBJ whole genome shotgun (WGS) entry which is preliminary data.</text>
</comment>
<keyword evidence="4 6" id="KW-0694">RNA-binding</keyword>
<feature type="domain" description="RRM" evidence="9">
    <location>
        <begin position="277"/>
        <end position="364"/>
    </location>
</feature>
<dbReference type="AlphaFoldDB" id="A0A6G0XBJ5"/>
<dbReference type="Pfam" id="PF14237">
    <property type="entry name" value="GYF_2"/>
    <property type="match status" value="2"/>
</dbReference>
<sequence length="574" mass="64953">MDVQAMKNKKWMYVDAAGGQKGPMDESVLKRLLRRGLIHGETFVWSPELPIPEWKMTKDVPLFTPVCVLWQKVPQWHYYDHLKVQQGPLTTAELVDKFENGDIDGLTLVWSACHIVPTWTAMGEVAALKEELQEINDEREKEEALLATKETLDPSMQTFTDELGSTRAIVADDGKEFIYDPETRKWVTPEDKIREELEDLAEEREDFQDEKAVKPSNIHKKDESSAEKAVASTKPAETTIDEATAVAVPGADDAAKPKKRKKSKKKKSKWTASKQNTWVYITGLPLDITVQEVHDHFNKCGVIQKDLHTDDYKIKLYTNKETGKLNGDGAVCYMKEPSVELAIQLLDKSDIRPNCTIDVSVAVFSQKGDTFVERKRQKLSNRAKVKKFEQEKALSWGTTGDEEFRIVVLKHMFGVEDFADAQEGGELKEDIKKECETLGEITKITFYETHPLGVVMIKYHDAEGAEACIEKMHGRWFAGRKIECTYWDGTSYAAKESVEEEAERTEAFGQWLEEGSSSDESEEDEEAPPARAHTGRVLPPMDDDDDNEDGGDRNDGNQVHAGRILPDMDDDDED</sequence>
<evidence type="ECO:0000256" key="8">
    <source>
        <dbReference type="SAM" id="MobiDB-lite"/>
    </source>
</evidence>
<dbReference type="VEuPathDB" id="FungiDB:AeMF1_021750"/>
<reference evidence="10 11" key="1">
    <citation type="submission" date="2019-07" db="EMBL/GenBank/DDBJ databases">
        <title>Genomics analysis of Aphanomyces spp. identifies a new class of oomycete effector associated with host adaptation.</title>
        <authorList>
            <person name="Gaulin E."/>
        </authorList>
    </citation>
    <scope>NUCLEOTIDE SEQUENCE [LARGE SCALE GENOMIC DNA]</scope>
    <source>
        <strain evidence="10 11">ATCC 201684</strain>
    </source>
</reference>